<protein>
    <submittedName>
        <fullName evidence="1">Uncharacterized protein</fullName>
    </submittedName>
</protein>
<comment type="caution">
    <text evidence="1">The sequence shown here is derived from an EMBL/GenBank/DDBJ whole genome shotgun (WGS) entry which is preliminary data.</text>
</comment>
<name>A0A094JG74_9GAMM</name>
<sequence>MCTPQRFTYQQWLNIALTTTSACSDGHNGLVTTFVCAIRSLAMVTYPVVRKFGATVFVLRDLAQANTCDLCYDRPEGTASIEVSPADTHIFAPLGRAQINIVAGAARYLELLKVEK</sequence>
<accession>A0A094JG74</accession>
<evidence type="ECO:0000313" key="2">
    <source>
        <dbReference type="Proteomes" id="UP000029264"/>
    </source>
</evidence>
<evidence type="ECO:0000313" key="1">
    <source>
        <dbReference type="EMBL" id="KFZ37034.1"/>
    </source>
</evidence>
<gene>
    <name evidence="1" type="ORF">HR45_13425</name>
</gene>
<dbReference type="PROSITE" id="PS51257">
    <property type="entry name" value="PROKAR_LIPOPROTEIN"/>
    <property type="match status" value="1"/>
</dbReference>
<dbReference type="Proteomes" id="UP000029264">
    <property type="component" value="Unassembled WGS sequence"/>
</dbReference>
<dbReference type="EMBL" id="JPEO01000010">
    <property type="protein sequence ID" value="KFZ37034.1"/>
    <property type="molecule type" value="Genomic_DNA"/>
</dbReference>
<organism evidence="1 2">
    <name type="scientific">Shewanella mangrovi</name>
    <dbReference type="NCBI Taxonomy" id="1515746"/>
    <lineage>
        <taxon>Bacteria</taxon>
        <taxon>Pseudomonadati</taxon>
        <taxon>Pseudomonadota</taxon>
        <taxon>Gammaproteobacteria</taxon>
        <taxon>Alteromonadales</taxon>
        <taxon>Shewanellaceae</taxon>
        <taxon>Shewanella</taxon>
    </lineage>
</organism>
<reference evidence="1 2" key="1">
    <citation type="submission" date="2014-06" db="EMBL/GenBank/DDBJ databases">
        <title>Shewanella sp. YQH10.</title>
        <authorList>
            <person name="Liu Y."/>
            <person name="Zeng R."/>
        </authorList>
    </citation>
    <scope>NUCLEOTIDE SEQUENCE [LARGE SCALE GENOMIC DNA]</scope>
    <source>
        <strain evidence="1 2">YQH10</strain>
    </source>
</reference>
<dbReference type="STRING" id="1515746.HR45_13425"/>
<proteinExistence type="predicted"/>
<keyword evidence="2" id="KW-1185">Reference proteome</keyword>
<dbReference type="AlphaFoldDB" id="A0A094JG74"/>